<dbReference type="InterPro" id="IPR050509">
    <property type="entry name" value="CoA-transferase_III"/>
</dbReference>
<name>A0ABN3LST9_9ACTN</name>
<dbReference type="Gene3D" id="3.40.50.10540">
    <property type="entry name" value="Crotonobetainyl-coa:carnitine coa-transferase, domain 1"/>
    <property type="match status" value="2"/>
</dbReference>
<evidence type="ECO:0000313" key="3">
    <source>
        <dbReference type="Proteomes" id="UP001501721"/>
    </source>
</evidence>
<dbReference type="Gene3D" id="3.30.1540.10">
    <property type="entry name" value="formyl-coa transferase, domain 3"/>
    <property type="match status" value="1"/>
</dbReference>
<dbReference type="InterPro" id="IPR023606">
    <property type="entry name" value="CoA-Trfase_III_dom_1_sf"/>
</dbReference>
<comment type="caution">
    <text evidence="2">The sequence shown here is derived from an EMBL/GenBank/DDBJ whole genome shotgun (WGS) entry which is preliminary data.</text>
</comment>
<dbReference type="InterPro" id="IPR044855">
    <property type="entry name" value="CoA-Trfase_III_dom3_sf"/>
</dbReference>
<proteinExistence type="predicted"/>
<sequence>MRVSGLGPKAEHHLLELGFNPRPTPAGGWRLATAPGGPGPLTVEPTEAPHDDGAIGDSVLGATREETAQAACGLMHLYGLREGAGPRRLGLDHTAVVRAVVTGQGALAGMLARARGLNPGCVRVDPTAALLLTLGHYLAIAEAAPETYTPRAIRTERADGTDRTALSPRADAGLPPPFLTRDGRWVEIETFRAQRWGALWQRLGVDGVAIGRAWREHAARQWTARCTLPRGLHRAVAAHSLAELQEAAHACEVAVIELQPPARYRPCARPWTSRTGPVPAVPVGEPARTSLPRDLPLAGLTVVECTRFLQGPYAGRVLAMLGAHVVLVELPDGDPARGIEPVVDGCFAGFRALHRGKHPVRLNVITPAGRDALRELLGTADVFLHNWPAGRAERLGLEPEALWRTHPRLICAHASGWAPFRGPLLPPVASDWSAQAHSGLAHAQRPDDEPPAAGVATLLDTLGGLTCAEAALLRRETTGVTTAVETSLLSAARLLLNGAKRPPAGPLFHPLPTGEGHLALGDTPGARSALGLPPGADRQAFVHALAGESAANWEKHLNASGAPCARVRSIHDVLTGPALAGRLAYENGVHVTAPWEFS</sequence>
<protein>
    <recommendedName>
        <fullName evidence="4">CoA transferase</fullName>
    </recommendedName>
</protein>
<dbReference type="Proteomes" id="UP001501721">
    <property type="component" value="Unassembled WGS sequence"/>
</dbReference>
<evidence type="ECO:0000313" key="2">
    <source>
        <dbReference type="EMBL" id="GAA2488438.1"/>
    </source>
</evidence>
<evidence type="ECO:0000256" key="1">
    <source>
        <dbReference type="SAM" id="MobiDB-lite"/>
    </source>
</evidence>
<dbReference type="RefSeq" id="WP_346075635.1">
    <property type="nucleotide sequence ID" value="NZ_BAAATL010000016.1"/>
</dbReference>
<dbReference type="PANTHER" id="PTHR48228:SF5">
    <property type="entry name" value="ALPHA-METHYLACYL-COA RACEMASE"/>
    <property type="match status" value="1"/>
</dbReference>
<organism evidence="2 3">
    <name type="scientific">Streptomyces graminearus</name>
    <dbReference type="NCBI Taxonomy" id="284030"/>
    <lineage>
        <taxon>Bacteria</taxon>
        <taxon>Bacillati</taxon>
        <taxon>Actinomycetota</taxon>
        <taxon>Actinomycetes</taxon>
        <taxon>Kitasatosporales</taxon>
        <taxon>Streptomycetaceae</taxon>
        <taxon>Streptomyces</taxon>
    </lineage>
</organism>
<dbReference type="PANTHER" id="PTHR48228">
    <property type="entry name" value="SUCCINYL-COA--D-CITRAMALATE COA-TRANSFERASE"/>
    <property type="match status" value="1"/>
</dbReference>
<feature type="region of interest" description="Disordered" evidence="1">
    <location>
        <begin position="17"/>
        <end position="42"/>
    </location>
</feature>
<keyword evidence="3" id="KW-1185">Reference proteome</keyword>
<dbReference type="InterPro" id="IPR003673">
    <property type="entry name" value="CoA-Trfase_fam_III"/>
</dbReference>
<evidence type="ECO:0008006" key="4">
    <source>
        <dbReference type="Google" id="ProtNLM"/>
    </source>
</evidence>
<feature type="compositionally biased region" description="Basic and acidic residues" evidence="1">
    <location>
        <begin position="153"/>
        <end position="162"/>
    </location>
</feature>
<dbReference type="EMBL" id="BAAATL010000016">
    <property type="protein sequence ID" value="GAA2488438.1"/>
    <property type="molecule type" value="Genomic_DNA"/>
</dbReference>
<dbReference type="Pfam" id="PF02515">
    <property type="entry name" value="CoA_transf_3"/>
    <property type="match status" value="2"/>
</dbReference>
<feature type="region of interest" description="Disordered" evidence="1">
    <location>
        <begin position="153"/>
        <end position="173"/>
    </location>
</feature>
<gene>
    <name evidence="2" type="ORF">GCM10010422_38270</name>
</gene>
<accession>A0ABN3LST9</accession>
<dbReference type="SUPFAM" id="SSF89796">
    <property type="entry name" value="CoA-transferase family III (CaiB/BaiF)"/>
    <property type="match status" value="2"/>
</dbReference>
<reference evidence="2 3" key="1">
    <citation type="journal article" date="2019" name="Int. J. Syst. Evol. Microbiol.">
        <title>The Global Catalogue of Microorganisms (GCM) 10K type strain sequencing project: providing services to taxonomists for standard genome sequencing and annotation.</title>
        <authorList>
            <consortium name="The Broad Institute Genomics Platform"/>
            <consortium name="The Broad Institute Genome Sequencing Center for Infectious Disease"/>
            <person name="Wu L."/>
            <person name="Ma J."/>
        </authorList>
    </citation>
    <scope>NUCLEOTIDE SEQUENCE [LARGE SCALE GENOMIC DNA]</scope>
    <source>
        <strain evidence="2 3">JCM 6923</strain>
    </source>
</reference>